<sequence>MISALVTIGVNGDICTEENFSLRKECSTVGVEVDTNVDMDQLRKVTLLDQTAKRISKNCDRMQFCIKYIQILSIVRLSNMLASWQNQTLRSMICSNLSCFDKLMLANSCLLPVSTTNGDVGESADPIDFSCLANALALAQYAAAEAQRVKDVQLGLHADQCGQQSCPGPDCPETCLNIARKYACLRLRCQDRADDVDNFFAWMMGDNKLFLPSMSTPSVKNCARELPLMLAVTSVIDKQVEVRHQQVYANLKAATRLTTRDNSNELV</sequence>
<dbReference type="EMBL" id="JBJKFK010000429">
    <property type="protein sequence ID" value="KAL3317104.1"/>
    <property type="molecule type" value="Genomic_DNA"/>
</dbReference>
<name>A0ABD2QC60_9PLAT</name>
<evidence type="ECO:0000313" key="1">
    <source>
        <dbReference type="EMBL" id="KAL3317104.1"/>
    </source>
</evidence>
<accession>A0ABD2QC60</accession>
<organism evidence="1 2">
    <name type="scientific">Cichlidogyrus casuarinus</name>
    <dbReference type="NCBI Taxonomy" id="1844966"/>
    <lineage>
        <taxon>Eukaryota</taxon>
        <taxon>Metazoa</taxon>
        <taxon>Spiralia</taxon>
        <taxon>Lophotrochozoa</taxon>
        <taxon>Platyhelminthes</taxon>
        <taxon>Monogenea</taxon>
        <taxon>Monopisthocotylea</taxon>
        <taxon>Dactylogyridea</taxon>
        <taxon>Ancyrocephalidae</taxon>
        <taxon>Cichlidogyrus</taxon>
    </lineage>
</organism>
<comment type="caution">
    <text evidence="1">The sequence shown here is derived from an EMBL/GenBank/DDBJ whole genome shotgun (WGS) entry which is preliminary data.</text>
</comment>
<dbReference type="Proteomes" id="UP001626550">
    <property type="component" value="Unassembled WGS sequence"/>
</dbReference>
<evidence type="ECO:0000313" key="2">
    <source>
        <dbReference type="Proteomes" id="UP001626550"/>
    </source>
</evidence>
<protein>
    <submittedName>
        <fullName evidence="1">Uncharacterized protein</fullName>
    </submittedName>
</protein>
<gene>
    <name evidence="1" type="ORF">Ciccas_004238</name>
</gene>
<keyword evidence="2" id="KW-1185">Reference proteome</keyword>
<reference evidence="1 2" key="1">
    <citation type="submission" date="2024-11" db="EMBL/GenBank/DDBJ databases">
        <title>Adaptive evolution of stress response genes in parasites aligns with host niche diversity.</title>
        <authorList>
            <person name="Hahn C."/>
            <person name="Resl P."/>
        </authorList>
    </citation>
    <scope>NUCLEOTIDE SEQUENCE [LARGE SCALE GENOMIC DNA]</scope>
    <source>
        <strain evidence="1">EGGRZ-B1_66</strain>
        <tissue evidence="1">Body</tissue>
    </source>
</reference>
<proteinExistence type="predicted"/>
<dbReference type="AlphaFoldDB" id="A0ABD2QC60"/>